<evidence type="ECO:0000313" key="4">
    <source>
        <dbReference type="Proteomes" id="UP000036513"/>
    </source>
</evidence>
<proteinExistence type="inferred from homology"/>
<accession>A0A0J6W602</accession>
<comment type="caution">
    <text evidence="3">The sequence shown here is derived from an EMBL/GenBank/DDBJ whole genome shotgun (WGS) entry which is preliminary data.</text>
</comment>
<name>A0A0J6W602_9MYCO</name>
<keyword evidence="4" id="KW-1185">Reference proteome</keyword>
<dbReference type="PATRIC" id="fig|37916.4.peg.2548"/>
<dbReference type="CDD" id="cd03450">
    <property type="entry name" value="NodN"/>
    <property type="match status" value="1"/>
</dbReference>
<dbReference type="PANTHER" id="PTHR42993">
    <property type="entry name" value="MAOC-LIKE DEHYDRATASE DOMAIN-CONTAINING PROTEIN"/>
    <property type="match status" value="1"/>
</dbReference>
<keyword evidence="3" id="KW-0456">Lyase</keyword>
<dbReference type="InterPro" id="IPR002539">
    <property type="entry name" value="MaoC-like_dom"/>
</dbReference>
<dbReference type="AlphaFoldDB" id="A0A0J6W602"/>
<dbReference type="GO" id="GO:0004300">
    <property type="term" value="F:enoyl-CoA hydratase activity"/>
    <property type="evidence" value="ECO:0007669"/>
    <property type="project" value="UniProtKB-EC"/>
</dbReference>
<dbReference type="InterPro" id="IPR039375">
    <property type="entry name" value="NodN-like"/>
</dbReference>
<dbReference type="STRING" id="37916.MCHLDSM_02631"/>
<reference evidence="3 4" key="1">
    <citation type="journal article" date="2015" name="Genome Biol. Evol.">
        <title>Characterization of Three Mycobacterium spp. with Potential Use in Bioremediation by Genome Sequencing and Comparative Genomics.</title>
        <authorList>
            <person name="Das S."/>
            <person name="Pettersson B.M."/>
            <person name="Behra P.R."/>
            <person name="Ramesh M."/>
            <person name="Dasgupta S."/>
            <person name="Bhattacharya A."/>
            <person name="Kirsebom L.A."/>
        </authorList>
    </citation>
    <scope>NUCLEOTIDE SEQUENCE [LARGE SCALE GENOMIC DNA]</scope>
    <source>
        <strain evidence="3 4">DSM 43826</strain>
    </source>
</reference>
<organism evidence="3 4">
    <name type="scientific">Mycolicibacterium chlorophenolicum</name>
    <dbReference type="NCBI Taxonomy" id="37916"/>
    <lineage>
        <taxon>Bacteria</taxon>
        <taxon>Bacillati</taxon>
        <taxon>Actinomycetota</taxon>
        <taxon>Actinomycetes</taxon>
        <taxon>Mycobacteriales</taxon>
        <taxon>Mycobacteriaceae</taxon>
        <taxon>Mycolicibacterium</taxon>
    </lineage>
</organism>
<dbReference type="EC" id="4.2.1.17" evidence="3"/>
<dbReference type="Pfam" id="PF01575">
    <property type="entry name" value="MaoC_dehydratas"/>
    <property type="match status" value="1"/>
</dbReference>
<dbReference type="SUPFAM" id="SSF54637">
    <property type="entry name" value="Thioesterase/thiol ester dehydrase-isomerase"/>
    <property type="match status" value="1"/>
</dbReference>
<dbReference type="SMR" id="A0A0J6W602"/>
<evidence type="ECO:0000313" key="3">
    <source>
        <dbReference type="EMBL" id="KMO78710.1"/>
    </source>
</evidence>
<gene>
    <name evidence="3" type="ORF">MCHLDSM_02631</name>
</gene>
<evidence type="ECO:0000256" key="1">
    <source>
        <dbReference type="ARBA" id="ARBA00005254"/>
    </source>
</evidence>
<protein>
    <submittedName>
        <fullName evidence="3">Putative enoyl-CoA hydratase 1</fullName>
        <ecNumber evidence="3">4.2.1.17</ecNumber>
    </submittedName>
</protein>
<dbReference type="Proteomes" id="UP000036513">
    <property type="component" value="Unassembled WGS sequence"/>
</dbReference>
<dbReference type="PANTHER" id="PTHR42993:SF1">
    <property type="entry name" value="MAOC-LIKE DEHYDRATASE DOMAIN-CONTAINING PROTEIN"/>
    <property type="match status" value="1"/>
</dbReference>
<dbReference type="EMBL" id="JYNL01000020">
    <property type="protein sequence ID" value="KMO78710.1"/>
    <property type="molecule type" value="Genomic_DNA"/>
</dbReference>
<sequence length="221" mass="24015">MQFAIRGSAYVGGAIGGREQRNGTTIPDGRLREERRHDVSRSRAVFAIGADAKDRCGTVRTARDGASKETLVKKFNDLTEFVAAEGTQLGPTEWLEITQERVNLFADATDDHQWIHVDPERAAGGPFGGTIAHGLLTLSLLPHFTHQLYTVDNVAMAINYGYNKVRFITPVRVGARLRARAVISAVSQLENAVQATVSTTVEIEGSEKPAAIAESIVRFIG</sequence>
<dbReference type="Gene3D" id="3.10.129.10">
    <property type="entry name" value="Hotdog Thioesterase"/>
    <property type="match status" value="1"/>
</dbReference>
<feature type="domain" description="MaoC-like" evidence="2">
    <location>
        <begin position="82"/>
        <end position="200"/>
    </location>
</feature>
<evidence type="ECO:0000259" key="2">
    <source>
        <dbReference type="Pfam" id="PF01575"/>
    </source>
</evidence>
<dbReference type="InterPro" id="IPR029069">
    <property type="entry name" value="HotDog_dom_sf"/>
</dbReference>
<comment type="similarity">
    <text evidence="1">Belongs to the enoyl-CoA hydratase/isomerase family.</text>
</comment>